<feature type="domain" description="Lipoyl-binding" evidence="12">
    <location>
        <begin position="2"/>
        <end position="76"/>
    </location>
</feature>
<dbReference type="UniPathway" id="UPA00868">
    <property type="reaction ID" value="UER00840"/>
</dbReference>
<dbReference type="GO" id="GO:0006099">
    <property type="term" value="P:tricarboxylic acid cycle"/>
    <property type="evidence" value="ECO:0007669"/>
    <property type="project" value="UniProtKB-UniRule"/>
</dbReference>
<organism evidence="13 14">
    <name type="scientific">Luteolibacter luteus</name>
    <dbReference type="NCBI Taxonomy" id="2728835"/>
    <lineage>
        <taxon>Bacteria</taxon>
        <taxon>Pseudomonadati</taxon>
        <taxon>Verrucomicrobiota</taxon>
        <taxon>Verrucomicrobiia</taxon>
        <taxon>Verrucomicrobiales</taxon>
        <taxon>Verrucomicrobiaceae</taxon>
        <taxon>Luteolibacter</taxon>
    </lineage>
</organism>
<keyword evidence="8 13" id="KW-0012">Acyltransferase</keyword>
<evidence type="ECO:0000256" key="4">
    <source>
        <dbReference type="ARBA" id="ARBA00007317"/>
    </source>
</evidence>
<dbReference type="EC" id="2.3.1.61" evidence="10"/>
<accession>A0A858RQ58</accession>
<evidence type="ECO:0000256" key="3">
    <source>
        <dbReference type="ARBA" id="ARBA00005145"/>
    </source>
</evidence>
<dbReference type="PANTHER" id="PTHR43416">
    <property type="entry name" value="DIHYDROLIPOYLLYSINE-RESIDUE SUCCINYLTRANSFERASE COMPONENT OF 2-OXOGLUTARATE DEHYDROGENASE COMPLEX, MITOCHONDRIAL-RELATED"/>
    <property type="match status" value="1"/>
</dbReference>
<dbReference type="AlphaFoldDB" id="A0A858RQ58"/>
<dbReference type="NCBIfam" id="TIGR01347">
    <property type="entry name" value="sucB"/>
    <property type="match status" value="1"/>
</dbReference>
<evidence type="ECO:0000256" key="5">
    <source>
        <dbReference type="ARBA" id="ARBA00022532"/>
    </source>
</evidence>
<dbReference type="InterPro" id="IPR000089">
    <property type="entry name" value="Biotin_lipoyl"/>
</dbReference>
<sequence length="474" mass="49269">MSLEVKVPAAGESITSANVARWHKKEGESVRKGEVLVTLETDKVSSELEASADGTLHIIVGEGEEVAIGTVIASIEEGAASAAPAAAASAPAAAPVAASAPSGQVIDVKVPAAGESITSANVARWHKGDGAAVNKGDVLVTLETDKVSSELEADASGTLKIVVAEGNEVSIGTVIAQITVGAGAPVAAPAPAAAATPAPAQATAPAPAAAAPAPTEAAKPKPDFTALSAPAPRETASAEVSNGRTTRKKMSMLRRKIATHLVNAQQTAAILTTFNEADMTAVMDLRKAVQEDFLKKHGVKLGFMSFFVKAVVQALKDVPQVNGMIDGQDIVQNHFYDIGVAIGTEKGLIVPVIRDADKKSFAQIEQDIIDYAKKAKEGKIGIEDLQGGVYTISNGGTYGSLLSTPILNPPQSGILGMHTIQQRPVALNGQVVIRPMMYLAMSYDHRLVDGKEAVTFLIRIKDCIENPTRLMLEM</sequence>
<dbReference type="Gene3D" id="3.30.559.10">
    <property type="entry name" value="Chloramphenicol acetyltransferase-like domain"/>
    <property type="match status" value="1"/>
</dbReference>
<evidence type="ECO:0000256" key="6">
    <source>
        <dbReference type="ARBA" id="ARBA00022679"/>
    </source>
</evidence>
<dbReference type="PANTHER" id="PTHR43416:SF5">
    <property type="entry name" value="DIHYDROLIPOYLLYSINE-RESIDUE SUCCINYLTRANSFERASE COMPONENT OF 2-OXOGLUTARATE DEHYDROGENASE COMPLEX, MITOCHONDRIAL"/>
    <property type="match status" value="1"/>
</dbReference>
<dbReference type="GO" id="GO:0033512">
    <property type="term" value="P:L-lysine catabolic process to acetyl-CoA via saccharopine"/>
    <property type="evidence" value="ECO:0007669"/>
    <property type="project" value="UniProtKB-UniPathway"/>
</dbReference>
<dbReference type="InterPro" id="IPR023213">
    <property type="entry name" value="CAT-like_dom_sf"/>
</dbReference>
<dbReference type="Proteomes" id="UP000501812">
    <property type="component" value="Chromosome"/>
</dbReference>
<dbReference type="KEGG" id="luo:HHL09_22775"/>
<dbReference type="SUPFAM" id="SSF52777">
    <property type="entry name" value="CoA-dependent acyltransferases"/>
    <property type="match status" value="1"/>
</dbReference>
<evidence type="ECO:0000256" key="1">
    <source>
        <dbReference type="ARBA" id="ARBA00001938"/>
    </source>
</evidence>
<keyword evidence="7" id="KW-0450">Lipoyl</keyword>
<dbReference type="InterPro" id="IPR050537">
    <property type="entry name" value="2-oxoacid_dehydrogenase"/>
</dbReference>
<dbReference type="InterPro" id="IPR011053">
    <property type="entry name" value="Single_hybrid_motif"/>
</dbReference>
<evidence type="ECO:0000256" key="11">
    <source>
        <dbReference type="SAM" id="MobiDB-lite"/>
    </source>
</evidence>
<keyword evidence="14" id="KW-1185">Reference proteome</keyword>
<comment type="similarity">
    <text evidence="4">Belongs to the 2-oxoacid dehydrogenase family.</text>
</comment>
<evidence type="ECO:0000313" key="13">
    <source>
        <dbReference type="EMBL" id="QJE98489.1"/>
    </source>
</evidence>
<comment type="catalytic activity">
    <reaction evidence="9">
        <text>N(6)-[(R)-dihydrolipoyl]-L-lysyl-[protein] + succinyl-CoA = N(6)-[(R)-S(8)-succinyldihydrolipoyl]-L-lysyl-[protein] + CoA</text>
        <dbReference type="Rhea" id="RHEA:15213"/>
        <dbReference type="Rhea" id="RHEA-COMP:10475"/>
        <dbReference type="Rhea" id="RHEA-COMP:20092"/>
        <dbReference type="ChEBI" id="CHEBI:57287"/>
        <dbReference type="ChEBI" id="CHEBI:57292"/>
        <dbReference type="ChEBI" id="CHEBI:83100"/>
        <dbReference type="ChEBI" id="CHEBI:83120"/>
        <dbReference type="EC" id="2.3.1.61"/>
    </reaction>
</comment>
<dbReference type="GO" id="GO:0005829">
    <property type="term" value="C:cytosol"/>
    <property type="evidence" value="ECO:0007669"/>
    <property type="project" value="TreeGrafter"/>
</dbReference>
<feature type="region of interest" description="Disordered" evidence="11">
    <location>
        <begin position="204"/>
        <end position="249"/>
    </location>
</feature>
<evidence type="ECO:0000256" key="10">
    <source>
        <dbReference type="NCBIfam" id="TIGR01347"/>
    </source>
</evidence>
<proteinExistence type="inferred from homology"/>
<keyword evidence="5" id="KW-0816">Tricarboxylic acid cycle</keyword>
<evidence type="ECO:0000256" key="8">
    <source>
        <dbReference type="ARBA" id="ARBA00023315"/>
    </source>
</evidence>
<dbReference type="PROSITE" id="PS00189">
    <property type="entry name" value="LIPOYL"/>
    <property type="match status" value="2"/>
</dbReference>
<gene>
    <name evidence="13" type="primary">sucB</name>
    <name evidence="13" type="ORF">HHL09_22775</name>
</gene>
<dbReference type="FunFam" id="3.30.559.10:FF:000007">
    <property type="entry name" value="Dihydrolipoamide acetyltransferase component of pyruvate dehydrogenase complex"/>
    <property type="match status" value="1"/>
</dbReference>
<dbReference type="InterPro" id="IPR003016">
    <property type="entry name" value="2-oxoA_DH_lipoyl-BS"/>
</dbReference>
<dbReference type="InterPro" id="IPR006255">
    <property type="entry name" value="SucB"/>
</dbReference>
<dbReference type="GO" id="GO:0004149">
    <property type="term" value="F:dihydrolipoyllysine-residue succinyltransferase activity"/>
    <property type="evidence" value="ECO:0007669"/>
    <property type="project" value="UniProtKB-UniRule"/>
</dbReference>
<keyword evidence="6 13" id="KW-0808">Transferase</keyword>
<name>A0A858RQ58_9BACT</name>
<evidence type="ECO:0000313" key="14">
    <source>
        <dbReference type="Proteomes" id="UP000501812"/>
    </source>
</evidence>
<comment type="pathway">
    <text evidence="3">Amino-acid degradation; L-lysine degradation via saccharopine pathway; glutaryl-CoA from L-lysine: step 6/6.</text>
</comment>
<evidence type="ECO:0000256" key="2">
    <source>
        <dbReference type="ARBA" id="ARBA00004052"/>
    </source>
</evidence>
<dbReference type="PROSITE" id="PS50968">
    <property type="entry name" value="BIOTINYL_LIPOYL"/>
    <property type="match status" value="2"/>
</dbReference>
<evidence type="ECO:0000256" key="7">
    <source>
        <dbReference type="ARBA" id="ARBA00022823"/>
    </source>
</evidence>
<dbReference type="EMBL" id="CP051774">
    <property type="protein sequence ID" value="QJE98489.1"/>
    <property type="molecule type" value="Genomic_DNA"/>
</dbReference>
<comment type="function">
    <text evidence="2">E2 component of the 2-oxoglutarate dehydrogenase (OGDH) complex which catalyzes the second step in the conversion of 2-oxoglutarate to succinyl-CoA and CO(2).</text>
</comment>
<dbReference type="CDD" id="cd06849">
    <property type="entry name" value="lipoyl_domain"/>
    <property type="match status" value="2"/>
</dbReference>
<dbReference type="Gene3D" id="2.40.50.100">
    <property type="match status" value="2"/>
</dbReference>
<dbReference type="SUPFAM" id="SSF51230">
    <property type="entry name" value="Single hybrid motif"/>
    <property type="match status" value="2"/>
</dbReference>
<evidence type="ECO:0000259" key="12">
    <source>
        <dbReference type="PROSITE" id="PS50968"/>
    </source>
</evidence>
<feature type="domain" description="Lipoyl-binding" evidence="12">
    <location>
        <begin position="105"/>
        <end position="179"/>
    </location>
</feature>
<dbReference type="Pfam" id="PF00198">
    <property type="entry name" value="2-oxoacid_dh"/>
    <property type="match status" value="1"/>
</dbReference>
<dbReference type="GO" id="GO:0045252">
    <property type="term" value="C:oxoglutarate dehydrogenase complex"/>
    <property type="evidence" value="ECO:0007669"/>
    <property type="project" value="UniProtKB-UniRule"/>
</dbReference>
<dbReference type="RefSeq" id="WP_169456975.1">
    <property type="nucleotide sequence ID" value="NZ_CP051774.1"/>
</dbReference>
<dbReference type="InterPro" id="IPR001078">
    <property type="entry name" value="2-oxoacid_DH_actylTfrase"/>
</dbReference>
<dbReference type="Pfam" id="PF00364">
    <property type="entry name" value="Biotin_lipoyl"/>
    <property type="match status" value="2"/>
</dbReference>
<comment type="cofactor">
    <cofactor evidence="1">
        <name>(R)-lipoate</name>
        <dbReference type="ChEBI" id="CHEBI:83088"/>
    </cofactor>
</comment>
<reference evidence="13 14" key="1">
    <citation type="submission" date="2020-04" db="EMBL/GenBank/DDBJ databases">
        <title>Luteolibacter sp. G-1-1-1 isolated from soil.</title>
        <authorList>
            <person name="Dahal R.H."/>
        </authorList>
    </citation>
    <scope>NUCLEOTIDE SEQUENCE [LARGE SCALE GENOMIC DNA]</scope>
    <source>
        <strain evidence="13 14">G-1-1-1</strain>
    </source>
</reference>
<feature type="compositionally biased region" description="Low complexity" evidence="11">
    <location>
        <begin position="204"/>
        <end position="217"/>
    </location>
</feature>
<evidence type="ECO:0000256" key="9">
    <source>
        <dbReference type="ARBA" id="ARBA00052761"/>
    </source>
</evidence>
<protein>
    <recommendedName>
        <fullName evidence="10">Dihydrolipoyllysine-residue succinyltransferase</fullName>
        <ecNumber evidence="10">2.3.1.61</ecNumber>
    </recommendedName>
</protein>